<keyword evidence="1" id="KW-0378">Hydrolase</keyword>
<dbReference type="InterPro" id="IPR050708">
    <property type="entry name" value="T6SS_VgrG/RHS"/>
</dbReference>
<evidence type="ECO:0000313" key="2">
    <source>
        <dbReference type="Proteomes" id="UP000315471"/>
    </source>
</evidence>
<evidence type="ECO:0000313" key="1">
    <source>
        <dbReference type="EMBL" id="TWU32792.1"/>
    </source>
</evidence>
<name>A0A5C6D793_9BACT</name>
<dbReference type="EMBL" id="SJPY01000016">
    <property type="protein sequence ID" value="TWU32792.1"/>
    <property type="molecule type" value="Genomic_DNA"/>
</dbReference>
<dbReference type="AlphaFoldDB" id="A0A5C6D793"/>
<dbReference type="Proteomes" id="UP000315471">
    <property type="component" value="Unassembled WGS sequence"/>
</dbReference>
<dbReference type="EC" id="3.1.-.-" evidence="1"/>
<gene>
    <name evidence="1" type="primary">wapA_3</name>
    <name evidence="1" type="ORF">Q31b_58020</name>
</gene>
<dbReference type="PANTHER" id="PTHR32305">
    <property type="match status" value="1"/>
</dbReference>
<proteinExistence type="predicted"/>
<sequence length="283" mass="31802">MLRERDTTGNGVLDERLYALQDANWNVTALSGTTGTVVERFHYDPYGQSTVLEANFTLDGDGLSDTDWEYRYTSREFDAETGLNYFRARYYHAGLGRFCSRDPIGFEGSEWNLYELVSGEPLTGLDPYGLTQVCGPRVWLYTGSWCAEENVWNAATNAAGRVVSCWWKCEKTVHSRVVEYVGGVATSTGAWTLIERAEVIAKTEEQLRRSLGPKINLNPNTSPLSRCATRNSKNCLGRVLRRHMRYTKNAQIRSACRTGVIGVAITEFAISTYCSFTCSDGRW</sequence>
<protein>
    <submittedName>
        <fullName evidence="1">tRNA(Glu)-specific nuclease WapA</fullName>
        <ecNumber evidence="1">3.1.-.-</ecNumber>
    </submittedName>
</protein>
<dbReference type="Gene3D" id="2.180.10.10">
    <property type="entry name" value="RHS repeat-associated core"/>
    <property type="match status" value="1"/>
</dbReference>
<dbReference type="PANTHER" id="PTHR32305:SF15">
    <property type="entry name" value="PROTEIN RHSA-RELATED"/>
    <property type="match status" value="1"/>
</dbReference>
<keyword evidence="2" id="KW-1185">Reference proteome</keyword>
<accession>A0A5C6D793</accession>
<comment type="caution">
    <text evidence="1">The sequence shown here is derived from an EMBL/GenBank/DDBJ whole genome shotgun (WGS) entry which is preliminary data.</text>
</comment>
<dbReference type="InterPro" id="IPR022385">
    <property type="entry name" value="Rhs_assc_core"/>
</dbReference>
<reference evidence="1 2" key="1">
    <citation type="submission" date="2019-02" db="EMBL/GenBank/DDBJ databases">
        <title>Deep-cultivation of Planctomycetes and their phenomic and genomic characterization uncovers novel biology.</title>
        <authorList>
            <person name="Wiegand S."/>
            <person name="Jogler M."/>
            <person name="Boedeker C."/>
            <person name="Pinto D."/>
            <person name="Vollmers J."/>
            <person name="Rivas-Marin E."/>
            <person name="Kohn T."/>
            <person name="Peeters S.H."/>
            <person name="Heuer A."/>
            <person name="Rast P."/>
            <person name="Oberbeckmann S."/>
            <person name="Bunk B."/>
            <person name="Jeske O."/>
            <person name="Meyerdierks A."/>
            <person name="Storesund J.E."/>
            <person name="Kallscheuer N."/>
            <person name="Luecker S."/>
            <person name="Lage O.M."/>
            <person name="Pohl T."/>
            <person name="Merkel B.J."/>
            <person name="Hornburger P."/>
            <person name="Mueller R.-W."/>
            <person name="Bruemmer F."/>
            <person name="Labrenz M."/>
            <person name="Spormann A.M."/>
            <person name="Op Den Camp H."/>
            <person name="Overmann J."/>
            <person name="Amann R."/>
            <person name="Jetten M.S.M."/>
            <person name="Mascher T."/>
            <person name="Medema M.H."/>
            <person name="Devos D.P."/>
            <person name="Kaster A.-K."/>
            <person name="Ovreas L."/>
            <person name="Rohde M."/>
            <person name="Galperin M.Y."/>
            <person name="Jogler C."/>
        </authorList>
    </citation>
    <scope>NUCLEOTIDE SEQUENCE [LARGE SCALE GENOMIC DNA]</scope>
    <source>
        <strain evidence="1 2">Q31b</strain>
    </source>
</reference>
<dbReference type="NCBIfam" id="TIGR03696">
    <property type="entry name" value="Rhs_assc_core"/>
    <property type="match status" value="1"/>
</dbReference>
<organism evidence="1 2">
    <name type="scientific">Novipirellula aureliae</name>
    <dbReference type="NCBI Taxonomy" id="2527966"/>
    <lineage>
        <taxon>Bacteria</taxon>
        <taxon>Pseudomonadati</taxon>
        <taxon>Planctomycetota</taxon>
        <taxon>Planctomycetia</taxon>
        <taxon>Pirellulales</taxon>
        <taxon>Pirellulaceae</taxon>
        <taxon>Novipirellula</taxon>
    </lineage>
</organism>
<dbReference type="RefSeq" id="WP_197172496.1">
    <property type="nucleotide sequence ID" value="NZ_SJPY01000016.1"/>
</dbReference>
<dbReference type="GO" id="GO:0016787">
    <property type="term" value="F:hydrolase activity"/>
    <property type="evidence" value="ECO:0007669"/>
    <property type="project" value="UniProtKB-KW"/>
</dbReference>